<keyword evidence="1" id="KW-0472">Membrane</keyword>
<accession>A0ABY6CZF4</accession>
<evidence type="ECO:0000256" key="1">
    <source>
        <dbReference type="SAM" id="Phobius"/>
    </source>
</evidence>
<sequence>MHIGHILEVCATMVLTAYFPILTYSFFKFRLVKKKEELMLLIERLHLMGNINRDNLQQRITKEFEPGDYFLPLSFLTMLTFIGMYLLFLAWSIYPDSNYTSVLFSGAEFWKGQPLETERRTVAVIAFAIMGGYVSASQYTYRRFSTVDLTPGSFFSVSLRIVFATLISLMIMFTFSEVKFLDSNLILVIAFLTGIFPDTGFRVLMERVSIFSSKMDDQHINYPLGKIEGISEMHKIRLNEIGIDNVQNLAHYNFFMLIIKTPFAVRTLLDWVSQAKLLVEFQGQFDALQQVGIRSVLDYLDALKDKQERYEMIASITGIQLLALKVNYENIQNDQSVVLLNHFRNYLENFNLKQEASSTQY</sequence>
<organism evidence="2 3">
    <name type="scientific">Reichenbachiella carrageenanivorans</name>
    <dbReference type="NCBI Taxonomy" id="2979869"/>
    <lineage>
        <taxon>Bacteria</taxon>
        <taxon>Pseudomonadati</taxon>
        <taxon>Bacteroidota</taxon>
        <taxon>Cytophagia</taxon>
        <taxon>Cytophagales</taxon>
        <taxon>Reichenbachiellaceae</taxon>
        <taxon>Reichenbachiella</taxon>
    </lineage>
</organism>
<keyword evidence="1" id="KW-0812">Transmembrane</keyword>
<dbReference type="EMBL" id="CP106735">
    <property type="protein sequence ID" value="UXX79301.1"/>
    <property type="molecule type" value="Genomic_DNA"/>
</dbReference>
<protein>
    <submittedName>
        <fullName evidence="2">Uncharacterized protein</fullName>
    </submittedName>
</protein>
<evidence type="ECO:0000313" key="3">
    <source>
        <dbReference type="Proteomes" id="UP001062165"/>
    </source>
</evidence>
<feature type="transmembrane region" description="Helical" evidence="1">
    <location>
        <begin position="6"/>
        <end position="27"/>
    </location>
</feature>
<name>A0ABY6CZF4_9BACT</name>
<feature type="transmembrane region" description="Helical" evidence="1">
    <location>
        <begin position="153"/>
        <end position="173"/>
    </location>
</feature>
<proteinExistence type="predicted"/>
<feature type="transmembrane region" description="Helical" evidence="1">
    <location>
        <begin position="69"/>
        <end position="94"/>
    </location>
</feature>
<dbReference type="RefSeq" id="WP_263051044.1">
    <property type="nucleotide sequence ID" value="NZ_CP106735.1"/>
</dbReference>
<reference evidence="2" key="1">
    <citation type="submission" date="2022-10" db="EMBL/GenBank/DDBJ databases">
        <title>Comparative genomics and taxonomic characterization of three novel marine species of genus Reichenbachiella exhibiting antioxidant and polysaccharide degradation activities.</title>
        <authorList>
            <person name="Muhammad N."/>
            <person name="Lee Y.-J."/>
            <person name="Ko J."/>
            <person name="Kim S.-G."/>
        </authorList>
    </citation>
    <scope>NUCLEOTIDE SEQUENCE</scope>
    <source>
        <strain evidence="2">Wsw4-B4</strain>
    </source>
</reference>
<keyword evidence="3" id="KW-1185">Reference proteome</keyword>
<feature type="transmembrane region" description="Helical" evidence="1">
    <location>
        <begin position="185"/>
        <end position="205"/>
    </location>
</feature>
<keyword evidence="1" id="KW-1133">Transmembrane helix</keyword>
<dbReference type="Proteomes" id="UP001062165">
    <property type="component" value="Chromosome"/>
</dbReference>
<evidence type="ECO:0000313" key="2">
    <source>
        <dbReference type="EMBL" id="UXX79301.1"/>
    </source>
</evidence>
<feature type="transmembrane region" description="Helical" evidence="1">
    <location>
        <begin position="122"/>
        <end position="141"/>
    </location>
</feature>
<gene>
    <name evidence="2" type="ORF">N7E81_18265</name>
</gene>